<keyword evidence="3" id="KW-1185">Reference proteome</keyword>
<evidence type="ECO:0000259" key="1">
    <source>
        <dbReference type="Pfam" id="PF00144"/>
    </source>
</evidence>
<evidence type="ECO:0000313" key="3">
    <source>
        <dbReference type="Proteomes" id="UP000460318"/>
    </source>
</evidence>
<reference evidence="2 3" key="1">
    <citation type="submission" date="2019-12" db="EMBL/GenBank/DDBJ databases">
        <title>Paenibacillus sp. nov., an endophytic bacterium isolated from the stem of Dendrobium.</title>
        <authorList>
            <person name="Zhao R."/>
        </authorList>
    </citation>
    <scope>NUCLEOTIDE SEQUENCE [LARGE SCALE GENOMIC DNA]</scope>
    <source>
        <strain evidence="2 3">HJL G12</strain>
    </source>
</reference>
<dbReference type="InterPro" id="IPR050491">
    <property type="entry name" value="AmpC-like"/>
</dbReference>
<dbReference type="Proteomes" id="UP000460318">
    <property type="component" value="Unassembled WGS sequence"/>
</dbReference>
<dbReference type="PANTHER" id="PTHR46825:SF15">
    <property type="entry name" value="BETA-LACTAMASE-RELATED DOMAIN-CONTAINING PROTEIN"/>
    <property type="match status" value="1"/>
</dbReference>
<keyword evidence="2" id="KW-0378">Hydrolase</keyword>
<name>A0A7X3LFN3_9BACL</name>
<dbReference type="InterPro" id="IPR012338">
    <property type="entry name" value="Beta-lactam/transpept-like"/>
</dbReference>
<organism evidence="2 3">
    <name type="scientific">Paenibacillus dendrobii</name>
    <dbReference type="NCBI Taxonomy" id="2691084"/>
    <lineage>
        <taxon>Bacteria</taxon>
        <taxon>Bacillati</taxon>
        <taxon>Bacillota</taxon>
        <taxon>Bacilli</taxon>
        <taxon>Bacillales</taxon>
        <taxon>Paenibacillaceae</taxon>
        <taxon>Paenibacillus</taxon>
    </lineage>
</organism>
<dbReference type="AlphaFoldDB" id="A0A7X3LFN3"/>
<dbReference type="GO" id="GO:0016787">
    <property type="term" value="F:hydrolase activity"/>
    <property type="evidence" value="ECO:0007669"/>
    <property type="project" value="UniProtKB-KW"/>
</dbReference>
<dbReference type="Gene3D" id="3.40.710.10">
    <property type="entry name" value="DD-peptidase/beta-lactamase superfamily"/>
    <property type="match status" value="1"/>
</dbReference>
<proteinExistence type="predicted"/>
<dbReference type="InterPro" id="IPR001466">
    <property type="entry name" value="Beta-lactam-related"/>
</dbReference>
<dbReference type="SUPFAM" id="SSF56601">
    <property type="entry name" value="beta-lactamase/transpeptidase-like"/>
    <property type="match status" value="1"/>
</dbReference>
<gene>
    <name evidence="2" type="ORF">GRF59_06070</name>
</gene>
<dbReference type="PANTHER" id="PTHR46825">
    <property type="entry name" value="D-ALANYL-D-ALANINE-CARBOXYPEPTIDASE/ENDOPEPTIDASE AMPH"/>
    <property type="match status" value="1"/>
</dbReference>
<dbReference type="EMBL" id="WUBI01000001">
    <property type="protein sequence ID" value="MWV43192.1"/>
    <property type="molecule type" value="Genomic_DNA"/>
</dbReference>
<evidence type="ECO:0000313" key="2">
    <source>
        <dbReference type="EMBL" id="MWV43192.1"/>
    </source>
</evidence>
<comment type="caution">
    <text evidence="2">The sequence shown here is derived from an EMBL/GenBank/DDBJ whole genome shotgun (WGS) entry which is preliminary data.</text>
</comment>
<dbReference type="RefSeq" id="WP_160496723.1">
    <property type="nucleotide sequence ID" value="NZ_WUBI01000001.1"/>
</dbReference>
<dbReference type="Pfam" id="PF00144">
    <property type="entry name" value="Beta-lactamase"/>
    <property type="match status" value="1"/>
</dbReference>
<protein>
    <submittedName>
        <fullName evidence="2">Serine hydrolase</fullName>
    </submittedName>
</protein>
<feature type="domain" description="Beta-lactamase-related" evidence="1">
    <location>
        <begin position="11"/>
        <end position="338"/>
    </location>
</feature>
<sequence length="451" mass="50830">MKEYQTITDQLDRLLTEYMNKDKAAAGMAVGIVYNHEPIYAKGFGVKNIETGEPVDGNTLFHMASISKTYVATAVMQLVEQGRVKLDEKVTAYLPYFSLQDERYREITVRQLLSHTSGMPDEDDYEWDRPQLDEGALERYVRSVSHLNLMWDPGIGKYEYSNIGFEILGDLIAKASGISFEQYMKEHILSVLQMNNSSYQQPDVDQRLLAVPHIMGMSPSFGAKVSRIYPYNRAHGPSSTLLTSAVESCLYAMAYLNRGRLGERRIMQESSVDQVWQEVAPADDFGYFRQIGLSWFMGQYKGFKAKAHGGSDTGFRSNLVILPEKGIAVTIMFNTDYLGLHSVNNAILDVLLGEKVDVIPRSLTMHVAGILAEEGEDAAAHAYRVAMNDRAAQGFVPAEIDFSYRFIAQRLLNNMETEHAIKILKLALRLDPDSEELRLMLEPLVNQELHS</sequence>
<accession>A0A7X3LFN3</accession>